<evidence type="ECO:0008006" key="7">
    <source>
        <dbReference type="Google" id="ProtNLM"/>
    </source>
</evidence>
<name>A0A2J7Z467_STRMQ</name>
<evidence type="ECO:0000313" key="5">
    <source>
        <dbReference type="EMBL" id="PNG95054.1"/>
    </source>
</evidence>
<dbReference type="InterPro" id="IPR042070">
    <property type="entry name" value="PucR_C-HTH_sf"/>
</dbReference>
<accession>A0A2J7Z467</accession>
<evidence type="ECO:0000259" key="4">
    <source>
        <dbReference type="Pfam" id="PF17853"/>
    </source>
</evidence>
<organism evidence="5 6">
    <name type="scientific">Streptomyces malaysiensis</name>
    <dbReference type="NCBI Taxonomy" id="92644"/>
    <lineage>
        <taxon>Bacteria</taxon>
        <taxon>Bacillati</taxon>
        <taxon>Actinomycetota</taxon>
        <taxon>Actinomycetes</taxon>
        <taxon>Kitasatosporales</taxon>
        <taxon>Streptomycetaceae</taxon>
        <taxon>Streptomyces</taxon>
        <taxon>Streptomyces violaceusniger group</taxon>
    </lineage>
</organism>
<evidence type="ECO:0000313" key="6">
    <source>
        <dbReference type="Proteomes" id="UP000236520"/>
    </source>
</evidence>
<dbReference type="Gene3D" id="1.10.10.2840">
    <property type="entry name" value="PucR C-terminal helix-turn-helix domain"/>
    <property type="match status" value="1"/>
</dbReference>
<sequence length="545" mass="59370">MMSGIRRESVQMPLLTVADVLRLPVIVAGRPRVMAGEGQLARAVRWVHVTELLDPASFLEGGELVLTTGMPQPNDPSRLRGYADQLADIGAAGLVVELGRRYQQVPPELVAACRARDLPLIVLSRGIRFIEVTQTVHALILDAQGELLRRSQQVHEIFTALTLRNADPEELVRTAADLMGRPVVLENLLHHAVVSRTAGGTAGQVLEAWARRSRATPTPDTTAVSGPEDWLVAPVEHNGRRWGRLVAVPDAAATAADPEHTMILERAATALTLARLTGHAQWDRQAHTCALRELLRWSYRGRTEARIRIEALGIPVVGHRLIALAIGHHGATADKTGLDDRLADALRDSGIRALVGRLSPDRTGVLLALARASAWQPVVERVSRLTEETLGTAAVVAVGPGVTEIDQVARAFREAEEVVDAIGPGTPHRPFHVPSDIGLPELLYALRDDIRVQKYVEHQLGRLIEYDERHAGDLLTTLRHYLAADNKSIAAKQIGLSRQAFYQRLHTIERLLGRDLESGAQRTQLHVAVTALDTLTAAGAEGWGV</sequence>
<dbReference type="EMBL" id="LJIW01000001">
    <property type="protein sequence ID" value="PNG95054.1"/>
    <property type="molecule type" value="Genomic_DNA"/>
</dbReference>
<keyword evidence="6" id="KW-1185">Reference proteome</keyword>
<feature type="domain" description="PucR C-terminal helix-turn-helix" evidence="3">
    <location>
        <begin position="474"/>
        <end position="530"/>
    </location>
</feature>
<proteinExistence type="inferred from homology"/>
<evidence type="ECO:0000259" key="2">
    <source>
        <dbReference type="Pfam" id="PF07905"/>
    </source>
</evidence>
<evidence type="ECO:0000256" key="1">
    <source>
        <dbReference type="ARBA" id="ARBA00006754"/>
    </source>
</evidence>
<dbReference type="PANTHER" id="PTHR33744:SF1">
    <property type="entry name" value="DNA-BINDING TRANSCRIPTIONAL ACTIVATOR ADER"/>
    <property type="match status" value="1"/>
</dbReference>
<dbReference type="AlphaFoldDB" id="A0A2J7Z467"/>
<feature type="domain" description="Purine catabolism PurC-like" evidence="2">
    <location>
        <begin position="19"/>
        <end position="140"/>
    </location>
</feature>
<feature type="domain" description="CdaR GGDEF-like" evidence="4">
    <location>
        <begin position="304"/>
        <end position="420"/>
    </location>
</feature>
<dbReference type="InterPro" id="IPR012914">
    <property type="entry name" value="PucR_dom"/>
</dbReference>
<dbReference type="Pfam" id="PF17853">
    <property type="entry name" value="GGDEF_2"/>
    <property type="match status" value="1"/>
</dbReference>
<comment type="caution">
    <text evidence="5">The sequence shown here is derived from an EMBL/GenBank/DDBJ whole genome shotgun (WGS) entry which is preliminary data.</text>
</comment>
<dbReference type="Pfam" id="PF13556">
    <property type="entry name" value="HTH_30"/>
    <property type="match status" value="1"/>
</dbReference>
<comment type="similarity">
    <text evidence="1">Belongs to the CdaR family.</text>
</comment>
<protein>
    <recommendedName>
        <fullName evidence="7">PucR family transcriptional regulator</fullName>
    </recommendedName>
</protein>
<dbReference type="InterPro" id="IPR051448">
    <property type="entry name" value="CdaR-like_regulators"/>
</dbReference>
<dbReference type="Proteomes" id="UP000236520">
    <property type="component" value="Unassembled WGS sequence"/>
</dbReference>
<reference evidence="5 6" key="1">
    <citation type="submission" date="2015-09" db="EMBL/GenBank/DDBJ databases">
        <title>Genome sequence, genome mining and natural product profiling of a biocontrol bacterium Streptomyces malaysiensis F913.</title>
        <authorList>
            <person name="Xu Y."/>
            <person name="Wei J."/>
            <person name="Xie J."/>
            <person name="Li T."/>
            <person name="Zhou Z."/>
        </authorList>
    </citation>
    <scope>NUCLEOTIDE SEQUENCE [LARGE SCALE GENOMIC DNA]</scope>
    <source>
        <strain evidence="5 6">F913</strain>
    </source>
</reference>
<dbReference type="InterPro" id="IPR041522">
    <property type="entry name" value="CdaR_GGDEF"/>
</dbReference>
<evidence type="ECO:0000259" key="3">
    <source>
        <dbReference type="Pfam" id="PF13556"/>
    </source>
</evidence>
<dbReference type="InterPro" id="IPR025736">
    <property type="entry name" value="PucR_C-HTH_dom"/>
</dbReference>
<dbReference type="Pfam" id="PF07905">
    <property type="entry name" value="PucR"/>
    <property type="match status" value="1"/>
</dbReference>
<gene>
    <name evidence="5" type="ORF">SMF913_11079</name>
</gene>
<dbReference type="PANTHER" id="PTHR33744">
    <property type="entry name" value="CARBOHYDRATE DIACID REGULATOR"/>
    <property type="match status" value="1"/>
</dbReference>